<sequence length="261" mass="29671">MQSGEADELGKQPAAAAPLQPDVGVGLEPHWKKAAATFKEADHVDRLQADYELVVELGWLNFEGPEYDYFQSELVKYAMAVLTSWIRKRTIFHYCRQRGHGGLPPAPAGAFEDPGYVEDLVVETVGKALVKFRDYVLVGGRWDYRRGASLRTYFVGQCLIQFANVYNSWRRHDADRVQAVAVAEPREFLQRHDPSPEELVVQQEYVAGFLRGMKPRDRQIFTMIGQGLTHLQIAQELGVTVKAIERAVANQRDRLRKEREA</sequence>
<dbReference type="Gene3D" id="1.10.10.10">
    <property type="entry name" value="Winged helix-like DNA-binding domain superfamily/Winged helix DNA-binding domain"/>
    <property type="match status" value="1"/>
</dbReference>
<evidence type="ECO:0000256" key="5">
    <source>
        <dbReference type="SAM" id="MobiDB-lite"/>
    </source>
</evidence>
<dbReference type="InterPro" id="IPR013324">
    <property type="entry name" value="RNA_pol_sigma_r3/r4-like"/>
</dbReference>
<comment type="similarity">
    <text evidence="1">Belongs to the sigma-70 factor family. ECF subfamily.</text>
</comment>
<dbReference type="InterPro" id="IPR036388">
    <property type="entry name" value="WH-like_DNA-bd_sf"/>
</dbReference>
<comment type="caution">
    <text evidence="7">The sequence shown here is derived from an EMBL/GenBank/DDBJ whole genome shotgun (WGS) entry which is preliminary data.</text>
</comment>
<evidence type="ECO:0000313" key="8">
    <source>
        <dbReference type="Proteomes" id="UP000292695"/>
    </source>
</evidence>
<dbReference type="OrthoDB" id="3215396at2"/>
<name>A0A4V2M487_9ACTN</name>
<protein>
    <submittedName>
        <fullName evidence="7">Sigma-70 family RNA polymerase sigma factor</fullName>
    </submittedName>
</protein>
<keyword evidence="2" id="KW-0805">Transcription regulation</keyword>
<dbReference type="RefSeq" id="WP_131287907.1">
    <property type="nucleotide sequence ID" value="NZ_SJKA01000004.1"/>
</dbReference>
<proteinExistence type="inferred from homology"/>
<dbReference type="GO" id="GO:0003677">
    <property type="term" value="F:DNA binding"/>
    <property type="evidence" value="ECO:0007669"/>
    <property type="project" value="InterPro"/>
</dbReference>
<feature type="domain" description="RNA polymerase sigma factor 70 region 4 type 2" evidence="6">
    <location>
        <begin position="210"/>
        <end position="249"/>
    </location>
</feature>
<dbReference type="Proteomes" id="UP000292695">
    <property type="component" value="Unassembled WGS sequence"/>
</dbReference>
<dbReference type="AlphaFoldDB" id="A0A4V2M487"/>
<dbReference type="InterPro" id="IPR013249">
    <property type="entry name" value="RNA_pol_sigma70_r4_t2"/>
</dbReference>
<dbReference type="EMBL" id="SJKA01000004">
    <property type="protein sequence ID" value="TCC34962.1"/>
    <property type="molecule type" value="Genomic_DNA"/>
</dbReference>
<organism evidence="7 8">
    <name type="scientific">Kribbella sindirgiensis</name>
    <dbReference type="NCBI Taxonomy" id="1124744"/>
    <lineage>
        <taxon>Bacteria</taxon>
        <taxon>Bacillati</taxon>
        <taxon>Actinomycetota</taxon>
        <taxon>Actinomycetes</taxon>
        <taxon>Propionibacteriales</taxon>
        <taxon>Kribbellaceae</taxon>
        <taxon>Kribbella</taxon>
    </lineage>
</organism>
<dbReference type="GO" id="GO:0016987">
    <property type="term" value="F:sigma factor activity"/>
    <property type="evidence" value="ECO:0007669"/>
    <property type="project" value="UniProtKB-KW"/>
</dbReference>
<evidence type="ECO:0000256" key="2">
    <source>
        <dbReference type="ARBA" id="ARBA00023015"/>
    </source>
</evidence>
<evidence type="ECO:0000256" key="1">
    <source>
        <dbReference type="ARBA" id="ARBA00010641"/>
    </source>
</evidence>
<keyword evidence="8" id="KW-1185">Reference proteome</keyword>
<dbReference type="SUPFAM" id="SSF88659">
    <property type="entry name" value="Sigma3 and sigma4 domains of RNA polymerase sigma factors"/>
    <property type="match status" value="1"/>
</dbReference>
<gene>
    <name evidence="7" type="ORF">E0H50_13815</name>
</gene>
<dbReference type="Pfam" id="PF08281">
    <property type="entry name" value="Sigma70_r4_2"/>
    <property type="match status" value="1"/>
</dbReference>
<evidence type="ECO:0000313" key="7">
    <source>
        <dbReference type="EMBL" id="TCC34962.1"/>
    </source>
</evidence>
<feature type="region of interest" description="Disordered" evidence="5">
    <location>
        <begin position="1"/>
        <end position="22"/>
    </location>
</feature>
<evidence type="ECO:0000256" key="4">
    <source>
        <dbReference type="ARBA" id="ARBA00023163"/>
    </source>
</evidence>
<evidence type="ECO:0000259" key="6">
    <source>
        <dbReference type="Pfam" id="PF08281"/>
    </source>
</evidence>
<reference evidence="7 8" key="1">
    <citation type="submission" date="2019-02" db="EMBL/GenBank/DDBJ databases">
        <title>Kribbella capetownensis sp. nov. and Kribbella speibonae sp. nov., isolated from soil.</title>
        <authorList>
            <person name="Curtis S.M."/>
            <person name="Norton I."/>
            <person name="Everest G.J."/>
            <person name="Meyers P.R."/>
        </authorList>
    </citation>
    <scope>NUCLEOTIDE SEQUENCE [LARGE SCALE GENOMIC DNA]</scope>
    <source>
        <strain evidence="7 8">DSM 27082</strain>
    </source>
</reference>
<keyword evidence="4" id="KW-0804">Transcription</keyword>
<accession>A0A4V2M487</accession>
<dbReference type="GO" id="GO:0006352">
    <property type="term" value="P:DNA-templated transcription initiation"/>
    <property type="evidence" value="ECO:0007669"/>
    <property type="project" value="InterPro"/>
</dbReference>
<keyword evidence="3" id="KW-0731">Sigma factor</keyword>
<evidence type="ECO:0000256" key="3">
    <source>
        <dbReference type="ARBA" id="ARBA00023082"/>
    </source>
</evidence>